<reference evidence="4" key="3">
    <citation type="submission" date="2025-09" db="UniProtKB">
        <authorList>
            <consortium name="Ensembl"/>
        </authorList>
    </citation>
    <scope>IDENTIFICATION</scope>
</reference>
<feature type="region of interest" description="Disordered" evidence="2">
    <location>
        <begin position="569"/>
        <end position="594"/>
    </location>
</feature>
<comment type="similarity">
    <text evidence="1">Belongs to the FAM83 family.</text>
</comment>
<dbReference type="InterPro" id="IPR050944">
    <property type="entry name" value="FAM83"/>
</dbReference>
<keyword evidence="5" id="KW-1185">Reference proteome</keyword>
<feature type="region of interest" description="Disordered" evidence="2">
    <location>
        <begin position="370"/>
        <end position="438"/>
    </location>
</feature>
<feature type="domain" description="Scaffolding anchor of CK1" evidence="3">
    <location>
        <begin position="43"/>
        <end position="292"/>
    </location>
</feature>
<dbReference type="SUPFAM" id="SSF56024">
    <property type="entry name" value="Phospholipase D/nuclease"/>
    <property type="match status" value="1"/>
</dbReference>
<evidence type="ECO:0000259" key="3">
    <source>
        <dbReference type="Pfam" id="PF07894"/>
    </source>
</evidence>
<gene>
    <name evidence="4" type="primary">fam83a</name>
</gene>
<evidence type="ECO:0000313" key="5">
    <source>
        <dbReference type="Proteomes" id="UP000472264"/>
    </source>
</evidence>
<organism evidence="4 5">
    <name type="scientific">Echeneis naucrates</name>
    <name type="common">Live sharksucker</name>
    <dbReference type="NCBI Taxonomy" id="173247"/>
    <lineage>
        <taxon>Eukaryota</taxon>
        <taxon>Metazoa</taxon>
        <taxon>Chordata</taxon>
        <taxon>Craniata</taxon>
        <taxon>Vertebrata</taxon>
        <taxon>Euteleostomi</taxon>
        <taxon>Actinopterygii</taxon>
        <taxon>Neopterygii</taxon>
        <taxon>Teleostei</taxon>
        <taxon>Neoteleostei</taxon>
        <taxon>Acanthomorphata</taxon>
        <taxon>Carangaria</taxon>
        <taxon>Carangiformes</taxon>
        <taxon>Echeneidae</taxon>
        <taxon>Echeneis</taxon>
    </lineage>
</organism>
<evidence type="ECO:0000256" key="1">
    <source>
        <dbReference type="ARBA" id="ARBA00006937"/>
    </source>
</evidence>
<dbReference type="GO" id="GO:0007173">
    <property type="term" value="P:epidermal growth factor receptor signaling pathway"/>
    <property type="evidence" value="ECO:0007669"/>
    <property type="project" value="TreeGrafter"/>
</dbReference>
<feature type="compositionally biased region" description="Polar residues" evidence="2">
    <location>
        <begin position="429"/>
        <end position="438"/>
    </location>
</feature>
<dbReference type="Proteomes" id="UP000472264">
    <property type="component" value="Chromosome 6"/>
</dbReference>
<dbReference type="InterPro" id="IPR012461">
    <property type="entry name" value="SACK1"/>
</dbReference>
<accession>A0A665TLA7</accession>
<reference evidence="4" key="2">
    <citation type="submission" date="2025-08" db="UniProtKB">
        <authorList>
            <consortium name="Ensembl"/>
        </authorList>
    </citation>
    <scope>IDENTIFICATION</scope>
</reference>
<dbReference type="GO" id="GO:0019901">
    <property type="term" value="F:protein kinase binding"/>
    <property type="evidence" value="ECO:0007669"/>
    <property type="project" value="TreeGrafter"/>
</dbReference>
<feature type="compositionally biased region" description="Basic and acidic residues" evidence="2">
    <location>
        <begin position="407"/>
        <end position="417"/>
    </location>
</feature>
<proteinExistence type="inferred from homology"/>
<feature type="compositionally biased region" description="Low complexity" evidence="2">
    <location>
        <begin position="574"/>
        <end position="584"/>
    </location>
</feature>
<reference evidence="4" key="1">
    <citation type="submission" date="2021-04" db="EMBL/GenBank/DDBJ databases">
        <authorList>
            <consortium name="Wellcome Sanger Institute Data Sharing"/>
        </authorList>
    </citation>
    <scope>NUCLEOTIDE SEQUENCE [LARGE SCALE GENOMIC DNA]</scope>
</reference>
<dbReference type="InParanoid" id="A0A665TLA7"/>
<dbReference type="PANTHER" id="PTHR16181:SF29">
    <property type="entry name" value="PROTEIN FAM83A-RELATED"/>
    <property type="match status" value="1"/>
</dbReference>
<dbReference type="AlphaFoldDB" id="A0A665TLA7"/>
<name>A0A665TLA7_ECHNA</name>
<evidence type="ECO:0000256" key="2">
    <source>
        <dbReference type="SAM" id="MobiDB-lite"/>
    </source>
</evidence>
<protein>
    <recommendedName>
        <fullName evidence="3">Scaffolding anchor of CK1 domain-containing protein</fullName>
    </recommendedName>
</protein>
<dbReference type="Ensembl" id="ENSENLT00000003423.1">
    <property type="protein sequence ID" value="ENSENLP00000003241.1"/>
    <property type="gene ID" value="ENSENLG00000001559.1"/>
</dbReference>
<dbReference type="Gene3D" id="3.30.870.10">
    <property type="entry name" value="Endonuclease Chain A"/>
    <property type="match status" value="1"/>
</dbReference>
<evidence type="ECO:0000313" key="4">
    <source>
        <dbReference type="Ensembl" id="ENSENLP00000003241.1"/>
    </source>
</evidence>
<sequence length="675" mass="75633">MDVNSASMLWYRKSKPLGKVKRRVQDLRIPSSHYNDSTAVRPMLDLSHNESARLAVDCLLSQGVQGYHEMLNTDGEVDFLSELEKSYILENGKDGDTEFCIFLSDFSPSLIMITLWPLPDVKLNNPVLSEACVEVYFQSNVRAAGMKDLVRGFIRKAQLALAIVMDIFSDAELLCDLLVASRKRNVSVHLLLDHLNLNLFVSMWQELELTHSHKVSMRSVSGQTYHAKTGRKLRGQIAESFIITDWTEVLTGSYSFSWLSWQVHRSLAVLVKGSAVTSFHQEFHRLYSSSEPVPGFVTFMAAPLRTPLYITSHAAQSEKTGISKSKSSQTKIACCWAGASDAQKTATTAEMPVLTNSQGPEFEWIKADNQPMDRQPSDTQTHSLQPKPLSTRVEKLKHTPTGVSAQHDAETQVEPHAHRSKTLGHTHLSHSQSQPAGFTISATAGNHAKLHNSDPRHPRNSTQIQQRTVCYQSTPNKESHLDYNKLAADGLFFQQRHRNRLMSSGMTAGLSRQRGQWKHTLHVNTKAELQSDNVKPRTLPTPWQPANTGFQFPLTHARGHISGLQAPPMETRRQGQPQMHQPPHQSYPSTPTETAALGTQLKPQAHRDPEFFSLSTRAKQHLRPQTCQHANSPPRLNWILQSHSARPRLEAQTSSFGSSYGMRQKTGRSPGWKLA</sequence>
<dbReference type="Pfam" id="PF07894">
    <property type="entry name" value="SACK1"/>
    <property type="match status" value="1"/>
</dbReference>
<feature type="region of interest" description="Disordered" evidence="2">
    <location>
        <begin position="649"/>
        <end position="675"/>
    </location>
</feature>
<dbReference type="PANTHER" id="PTHR16181">
    <property type="entry name" value="PROTEIN FAM83A-RELATED"/>
    <property type="match status" value="1"/>
</dbReference>
<dbReference type="OMA" id="FVSMWQE"/>
<feature type="compositionally biased region" description="Basic residues" evidence="2">
    <location>
        <begin position="418"/>
        <end position="428"/>
    </location>
</feature>